<dbReference type="InterPro" id="IPR035940">
    <property type="entry name" value="CAP_sf"/>
</dbReference>
<feature type="signal peptide" evidence="2">
    <location>
        <begin position="1"/>
        <end position="32"/>
    </location>
</feature>
<feature type="compositionally biased region" description="Basic and acidic residues" evidence="1">
    <location>
        <begin position="81"/>
        <end position="96"/>
    </location>
</feature>
<proteinExistence type="predicted"/>
<dbReference type="PANTHER" id="PTHR31157">
    <property type="entry name" value="SCP DOMAIN-CONTAINING PROTEIN"/>
    <property type="match status" value="1"/>
</dbReference>
<organism evidence="4 5">
    <name type="scientific">Pseudonocardia cypriaca</name>
    <dbReference type="NCBI Taxonomy" id="882449"/>
    <lineage>
        <taxon>Bacteria</taxon>
        <taxon>Bacillati</taxon>
        <taxon>Actinomycetota</taxon>
        <taxon>Actinomycetes</taxon>
        <taxon>Pseudonocardiales</taxon>
        <taxon>Pseudonocardiaceae</taxon>
        <taxon>Pseudonocardia</taxon>
    </lineage>
</organism>
<keyword evidence="2" id="KW-0732">Signal</keyword>
<dbReference type="SUPFAM" id="SSF55797">
    <property type="entry name" value="PR-1-like"/>
    <property type="match status" value="1"/>
</dbReference>
<dbReference type="AlphaFoldDB" id="A0A543GFZ6"/>
<evidence type="ECO:0000313" key="4">
    <source>
        <dbReference type="EMBL" id="TQM44984.1"/>
    </source>
</evidence>
<dbReference type="RefSeq" id="WP_142100244.1">
    <property type="nucleotide sequence ID" value="NZ_VFPH01000001.1"/>
</dbReference>
<dbReference type="PROSITE" id="PS51318">
    <property type="entry name" value="TAT"/>
    <property type="match status" value="1"/>
</dbReference>
<dbReference type="EMBL" id="VFPH01000001">
    <property type="protein sequence ID" value="TQM44984.1"/>
    <property type="molecule type" value="Genomic_DNA"/>
</dbReference>
<protein>
    <submittedName>
        <fullName evidence="4">Uncharacterized protein YkwD</fullName>
    </submittedName>
</protein>
<evidence type="ECO:0000256" key="2">
    <source>
        <dbReference type="SAM" id="SignalP"/>
    </source>
</evidence>
<evidence type="ECO:0000256" key="1">
    <source>
        <dbReference type="SAM" id="MobiDB-lite"/>
    </source>
</evidence>
<dbReference type="Proteomes" id="UP000319818">
    <property type="component" value="Unassembled WGS sequence"/>
</dbReference>
<feature type="chain" id="PRO_5021950741" evidence="2">
    <location>
        <begin position="33"/>
        <end position="158"/>
    </location>
</feature>
<accession>A0A543GFZ6</accession>
<name>A0A543GFZ6_9PSEU</name>
<evidence type="ECO:0000259" key="3">
    <source>
        <dbReference type="Pfam" id="PF00188"/>
    </source>
</evidence>
<dbReference type="InterPro" id="IPR006311">
    <property type="entry name" value="TAT_signal"/>
</dbReference>
<evidence type="ECO:0000313" key="5">
    <source>
        <dbReference type="Proteomes" id="UP000319818"/>
    </source>
</evidence>
<dbReference type="OrthoDB" id="8611574at2"/>
<dbReference type="InterPro" id="IPR014044">
    <property type="entry name" value="CAP_dom"/>
</dbReference>
<comment type="caution">
    <text evidence="4">The sequence shown here is derived from an EMBL/GenBank/DDBJ whole genome shotgun (WGS) entry which is preliminary data.</text>
</comment>
<dbReference type="Gene3D" id="3.40.33.10">
    <property type="entry name" value="CAP"/>
    <property type="match status" value="1"/>
</dbReference>
<dbReference type="PANTHER" id="PTHR31157:SF1">
    <property type="entry name" value="SCP DOMAIN-CONTAINING PROTEIN"/>
    <property type="match status" value="1"/>
</dbReference>
<feature type="domain" description="SCP" evidence="3">
    <location>
        <begin position="45"/>
        <end position="156"/>
    </location>
</feature>
<keyword evidence="5" id="KW-1185">Reference proteome</keyword>
<sequence length="158" mass="16607">MASLGRRTVIGIALVPLLFCGAAAAAVPAAHAASSAGNAAADVIARTNAIRQEAGCAPVKVDERLRSIAQEHATDMARHGYLEHEDRDGTSSDERIGSAGYDTVTGENLAHGYASAAEVMNVWMRSAGHRENLEDCAFTHIGVGYSPNGHYWVQDFGG</sequence>
<reference evidence="4 5" key="1">
    <citation type="submission" date="2019-06" db="EMBL/GenBank/DDBJ databases">
        <title>Sequencing the genomes of 1000 actinobacteria strains.</title>
        <authorList>
            <person name="Klenk H.-P."/>
        </authorList>
    </citation>
    <scope>NUCLEOTIDE SEQUENCE [LARGE SCALE GENOMIC DNA]</scope>
    <source>
        <strain evidence="4 5">DSM 45511</strain>
    </source>
</reference>
<feature type="region of interest" description="Disordered" evidence="1">
    <location>
        <begin position="81"/>
        <end position="100"/>
    </location>
</feature>
<dbReference type="CDD" id="cd05379">
    <property type="entry name" value="CAP_bacterial"/>
    <property type="match status" value="1"/>
</dbReference>
<gene>
    <name evidence="4" type="ORF">FB388_2375</name>
</gene>
<dbReference type="Pfam" id="PF00188">
    <property type="entry name" value="CAP"/>
    <property type="match status" value="1"/>
</dbReference>